<dbReference type="EC" id="4.1.1.98" evidence="10"/>
<evidence type="ECO:0000256" key="1">
    <source>
        <dbReference type="ARBA" id="ARBA00022475"/>
    </source>
</evidence>
<feature type="domain" description="3-octaprenyl-4-hydroxybenzoate carboxy-lyase-like Rift-related" evidence="11">
    <location>
        <begin position="122"/>
        <end position="329"/>
    </location>
</feature>
<feature type="binding site" evidence="10">
    <location>
        <begin position="194"/>
        <end position="195"/>
    </location>
    <ligand>
        <name>prenylated FMN</name>
        <dbReference type="ChEBI" id="CHEBI:87746"/>
    </ligand>
</feature>
<evidence type="ECO:0000256" key="4">
    <source>
        <dbReference type="ARBA" id="ARBA00022688"/>
    </source>
</evidence>
<keyword evidence="6 10" id="KW-0210">Decarboxylase</keyword>
<protein>
    <recommendedName>
        <fullName evidence="10">3-octaprenyl-4-hydroxybenzoate carboxy-lyase</fullName>
        <ecNumber evidence="10">4.1.1.98</ecNumber>
    </recommendedName>
    <alternativeName>
        <fullName evidence="10">Polyprenyl p-hydroxybenzoate decarboxylase</fullName>
    </alternativeName>
</protein>
<evidence type="ECO:0000256" key="10">
    <source>
        <dbReference type="HAMAP-Rule" id="MF_01636"/>
    </source>
</evidence>
<keyword evidence="9 10" id="KW-0456">Lyase</keyword>
<name>A0ABT2DAU0_9BURK</name>
<dbReference type="InterPro" id="IPR002830">
    <property type="entry name" value="UbiD"/>
</dbReference>
<sequence length="494" mass="55224">MKYADLRDFISQLQQNGELKRVQVPVSPKLEMTEVCDRTLRAGGPALLFEQPAGYAMPVLANLFGTPRRVALGMGADDVGELRKIGHVLARLKEPEPPRGFKDVMDMGSLVKAVWDMSPKEVRAPACQEIVWEGQDVDLGRLPIQHCWPGDVAPLITWGLVITKGPNKKRQNLGIYRQQVLGPNKVIMRWLAHRGGALDFREHCIANPGKPYPVAVALGADPATILGAVTPVPDTLSEYQFAGLLRGQRTVLAKAIGSELRVPASAEIVLEGHIYPDAGHPSGFEHALEGPYGDHTGYYNEQDWFPVFTIDRITMRRDPIYHSTYTGKPPDEPAVLGVALNEVFIPLLQKQFPEITDFYLPPEGCSYRMAVVQMKKQYAGHAKRVMFGVWSFLRQFMYTKFIVVVDEDVNVRDWKEVIWAITTRVDPTRDTVMVDNTPIDYLDFASPVSGLGSKMGIDATNKWPGETNREWGTPIVMAPEVKQRVDEIWQQLGI</sequence>
<comment type="catalytic activity">
    <reaction evidence="10">
        <text>a 4-hydroxy-3-(all-trans-polyprenyl)benzoate + H(+) = a 2-(all-trans-polyprenyl)phenol + CO2</text>
        <dbReference type="Rhea" id="RHEA:41680"/>
        <dbReference type="Rhea" id="RHEA-COMP:9514"/>
        <dbReference type="Rhea" id="RHEA-COMP:9516"/>
        <dbReference type="ChEBI" id="CHEBI:1269"/>
        <dbReference type="ChEBI" id="CHEBI:15378"/>
        <dbReference type="ChEBI" id="CHEBI:16526"/>
        <dbReference type="ChEBI" id="CHEBI:78396"/>
        <dbReference type="EC" id="4.1.1.98"/>
    </reaction>
</comment>
<evidence type="ECO:0000259" key="12">
    <source>
        <dbReference type="Pfam" id="PF20695"/>
    </source>
</evidence>
<dbReference type="InterPro" id="IPR049383">
    <property type="entry name" value="UbiD-like_N"/>
</dbReference>
<evidence type="ECO:0000256" key="2">
    <source>
        <dbReference type="ARBA" id="ARBA00022630"/>
    </source>
</evidence>
<keyword evidence="1 10" id="KW-1003">Cell membrane</keyword>
<dbReference type="EMBL" id="JANUHB010000002">
    <property type="protein sequence ID" value="MCS0808349.1"/>
    <property type="molecule type" value="Genomic_DNA"/>
</dbReference>
<evidence type="ECO:0000313" key="15">
    <source>
        <dbReference type="Proteomes" id="UP001206126"/>
    </source>
</evidence>
<dbReference type="Proteomes" id="UP001206126">
    <property type="component" value="Unassembled WGS sequence"/>
</dbReference>
<evidence type="ECO:0000256" key="7">
    <source>
        <dbReference type="ARBA" id="ARBA00023136"/>
    </source>
</evidence>
<dbReference type="Pfam" id="PF20695">
    <property type="entry name" value="UbiD_N"/>
    <property type="match status" value="1"/>
</dbReference>
<evidence type="ECO:0000256" key="6">
    <source>
        <dbReference type="ARBA" id="ARBA00022793"/>
    </source>
</evidence>
<dbReference type="NCBIfam" id="NF008175">
    <property type="entry name" value="PRK10922.1"/>
    <property type="match status" value="1"/>
</dbReference>
<comment type="pathway">
    <text evidence="10">Cofactor biosynthesis; ubiquinone biosynthesis.</text>
</comment>
<comment type="similarity">
    <text evidence="10">Belongs to the UbiD family.</text>
</comment>
<evidence type="ECO:0000256" key="5">
    <source>
        <dbReference type="ARBA" id="ARBA00022723"/>
    </source>
</evidence>
<feature type="binding site" evidence="10">
    <location>
        <position position="172"/>
    </location>
    <ligand>
        <name>Mn(2+)</name>
        <dbReference type="ChEBI" id="CHEBI:29035"/>
    </ligand>
</feature>
<dbReference type="InterPro" id="IPR049381">
    <property type="entry name" value="UbiD-like_C"/>
</dbReference>
<dbReference type="PANTHER" id="PTHR30108:SF17">
    <property type="entry name" value="FERULIC ACID DECARBOXYLASE 1"/>
    <property type="match status" value="1"/>
</dbReference>
<keyword evidence="8 10" id="KW-0464">Manganese</keyword>
<comment type="function">
    <text evidence="10">Catalyzes the decarboxylation of 3-octaprenyl-4-hydroxy benzoate to 2-octaprenylphenol, an intermediate step in ubiquinone biosynthesis.</text>
</comment>
<evidence type="ECO:0000313" key="14">
    <source>
        <dbReference type="EMBL" id="MCS0808349.1"/>
    </source>
</evidence>
<evidence type="ECO:0000259" key="13">
    <source>
        <dbReference type="Pfam" id="PF20696"/>
    </source>
</evidence>
<keyword evidence="7 10" id="KW-0472">Membrane</keyword>
<evidence type="ECO:0000259" key="11">
    <source>
        <dbReference type="Pfam" id="PF01977"/>
    </source>
</evidence>
<evidence type="ECO:0000256" key="3">
    <source>
        <dbReference type="ARBA" id="ARBA00022643"/>
    </source>
</evidence>
<dbReference type="InterPro" id="IPR023677">
    <property type="entry name" value="UbiD_bacteria"/>
</dbReference>
<feature type="binding site" evidence="10">
    <location>
        <begin position="189"/>
        <end position="191"/>
    </location>
    <ligand>
        <name>prenylated FMN</name>
        <dbReference type="ChEBI" id="CHEBI:87746"/>
    </ligand>
</feature>
<comment type="subcellular location">
    <subcellularLocation>
        <location evidence="10">Cell membrane</location>
        <topology evidence="10">Peripheral membrane protein</topology>
    </subcellularLocation>
</comment>
<dbReference type="PANTHER" id="PTHR30108">
    <property type="entry name" value="3-OCTAPRENYL-4-HYDROXYBENZOATE CARBOXY-LYASE-RELATED"/>
    <property type="match status" value="1"/>
</dbReference>
<feature type="domain" description="3-octaprenyl-4-hydroxybenzoate carboxy-lyase-like C-terminal" evidence="13">
    <location>
        <begin position="335"/>
        <end position="459"/>
    </location>
</feature>
<proteinExistence type="inferred from homology"/>
<comment type="cofactor">
    <cofactor evidence="10">
        <name>Mn(2+)</name>
        <dbReference type="ChEBI" id="CHEBI:29035"/>
    </cofactor>
</comment>
<dbReference type="Gene3D" id="3.40.1670.10">
    <property type="entry name" value="UbiD C-terminal domain-like"/>
    <property type="match status" value="1"/>
</dbReference>
<comment type="caution">
    <text evidence="14">The sequence shown here is derived from an EMBL/GenBank/DDBJ whole genome shotgun (WGS) entry which is preliminary data.</text>
</comment>
<dbReference type="Pfam" id="PF20696">
    <property type="entry name" value="UbiD_C"/>
    <property type="match status" value="1"/>
</dbReference>
<reference evidence="14 15" key="1">
    <citation type="submission" date="2022-08" db="EMBL/GenBank/DDBJ databases">
        <title>Reclassification of Massilia species as members of the genera Telluria, Duganella, Pseudoduganella, Mokoshia gen. nov. and Zemynaea gen. nov. using orthogonal and non-orthogonal genome-based approaches.</title>
        <authorList>
            <person name="Bowman J.P."/>
        </authorList>
    </citation>
    <scope>NUCLEOTIDE SEQUENCE [LARGE SCALE GENOMIC DNA]</scope>
    <source>
        <strain evidence="14 15">JCM 31605</strain>
    </source>
</reference>
<keyword evidence="2 10" id="KW-0285">Flavoprotein</keyword>
<dbReference type="RefSeq" id="WP_258822119.1">
    <property type="nucleotide sequence ID" value="NZ_JANUHB010000002.1"/>
</dbReference>
<dbReference type="Pfam" id="PF01977">
    <property type="entry name" value="UbiD"/>
    <property type="match status" value="1"/>
</dbReference>
<comment type="subunit">
    <text evidence="10">Homohexamer.</text>
</comment>
<feature type="domain" description="3-octaprenyl-4-hydroxybenzoate carboxy-lyase-like N-terminal" evidence="12">
    <location>
        <begin position="10"/>
        <end position="87"/>
    </location>
</feature>
<comment type="cofactor">
    <cofactor evidence="10">
        <name>prenylated FMN</name>
        <dbReference type="ChEBI" id="CHEBI:87746"/>
    </cofactor>
    <text evidence="10">Binds 1 prenylated FMN per subunit.</text>
</comment>
<dbReference type="NCBIfam" id="TIGR00148">
    <property type="entry name" value="UbiD family decarboxylase"/>
    <property type="match status" value="1"/>
</dbReference>
<feature type="active site" description="Proton donor" evidence="10">
    <location>
        <position position="294"/>
    </location>
</feature>
<feature type="binding site" evidence="10">
    <location>
        <position position="238"/>
    </location>
    <ligand>
        <name>Mn(2+)</name>
        <dbReference type="ChEBI" id="CHEBI:29035"/>
    </ligand>
</feature>
<gene>
    <name evidence="10 14" type="primary">ubiD</name>
    <name evidence="14" type="ORF">NX774_10510</name>
</gene>
<dbReference type="InterPro" id="IPR048304">
    <property type="entry name" value="UbiD_Rift_dom"/>
</dbReference>
<dbReference type="HAMAP" id="MF_01636">
    <property type="entry name" value="UbiD"/>
    <property type="match status" value="1"/>
</dbReference>
<keyword evidence="3 10" id="KW-0288">FMN</keyword>
<dbReference type="GO" id="GO:0008694">
    <property type="term" value="F:4-hydroxy-3-polyprenylbenzoate decarboxylase activity"/>
    <property type="evidence" value="ECO:0007669"/>
    <property type="project" value="UniProtKB-EC"/>
</dbReference>
<dbReference type="SUPFAM" id="SSF50475">
    <property type="entry name" value="FMN-binding split barrel"/>
    <property type="match status" value="1"/>
</dbReference>
<dbReference type="SUPFAM" id="SSF143968">
    <property type="entry name" value="UbiD C-terminal domain-like"/>
    <property type="match status" value="1"/>
</dbReference>
<evidence type="ECO:0000256" key="9">
    <source>
        <dbReference type="ARBA" id="ARBA00023239"/>
    </source>
</evidence>
<feature type="binding site" evidence="10">
    <location>
        <begin position="175"/>
        <end position="177"/>
    </location>
    <ligand>
        <name>prenylated FMN</name>
        <dbReference type="ChEBI" id="CHEBI:87746"/>
    </ligand>
</feature>
<keyword evidence="15" id="KW-1185">Reference proteome</keyword>
<accession>A0ABT2DAU0</accession>
<keyword evidence="5 10" id="KW-0479">Metal-binding</keyword>
<organism evidence="14 15">
    <name type="scientific">Massilia agilis</name>
    <dbReference type="NCBI Taxonomy" id="1811226"/>
    <lineage>
        <taxon>Bacteria</taxon>
        <taxon>Pseudomonadati</taxon>
        <taxon>Pseudomonadota</taxon>
        <taxon>Betaproteobacteria</taxon>
        <taxon>Burkholderiales</taxon>
        <taxon>Oxalobacteraceae</taxon>
        <taxon>Telluria group</taxon>
        <taxon>Massilia</taxon>
    </lineage>
</organism>
<keyword evidence="4 10" id="KW-0831">Ubiquinone biosynthesis</keyword>
<dbReference type="Gene3D" id="1.20.5.570">
    <property type="entry name" value="Single helix bin"/>
    <property type="match status" value="1"/>
</dbReference>
<evidence type="ECO:0000256" key="8">
    <source>
        <dbReference type="ARBA" id="ARBA00023211"/>
    </source>
</evidence>